<organism evidence="1 2">
    <name type="scientific">Flavivirga eckloniae</name>
    <dbReference type="NCBI Taxonomy" id="1803846"/>
    <lineage>
        <taxon>Bacteria</taxon>
        <taxon>Pseudomonadati</taxon>
        <taxon>Bacteroidota</taxon>
        <taxon>Flavobacteriia</taxon>
        <taxon>Flavobacteriales</taxon>
        <taxon>Flavobacteriaceae</taxon>
        <taxon>Flavivirga</taxon>
    </lineage>
</organism>
<reference evidence="1 2" key="1">
    <citation type="submission" date="2018-01" db="EMBL/GenBank/DDBJ databases">
        <title>Complete genome sequence of Flavivirga eckloniae ECD14 isolated from seaweed Ecklonia cava.</title>
        <authorList>
            <person name="Lee J.H."/>
            <person name="Baik K.S."/>
            <person name="Seong C.N."/>
        </authorList>
    </citation>
    <scope>NUCLEOTIDE SEQUENCE [LARGE SCALE GENOMIC DNA]</scope>
    <source>
        <strain evidence="1 2">ECD14</strain>
    </source>
</reference>
<dbReference type="EMBL" id="CP025791">
    <property type="protein sequence ID" value="AUP81198.1"/>
    <property type="molecule type" value="Genomic_DNA"/>
</dbReference>
<sequence length="145" mass="16795">MKKKITIKTIKYFLCYVALITFNHSISQKRSDDFIISYPVVKSAKDLDNLTQGDTIIVEGKFKHFRPWFAGKGGGTQFFNFEIRLNNKGELPLYATSASDKKFLNEKVRVVGIYECEGMQKSKDPNIQDIRVRRIQKILSIKKLR</sequence>
<name>A0A2K9PWI3_9FLAO</name>
<keyword evidence="2" id="KW-1185">Reference proteome</keyword>
<dbReference type="KEGG" id="fek:C1H87_21770"/>
<protein>
    <submittedName>
        <fullName evidence="1">Uncharacterized protein</fullName>
    </submittedName>
</protein>
<evidence type="ECO:0000313" key="1">
    <source>
        <dbReference type="EMBL" id="AUP81198.1"/>
    </source>
</evidence>
<accession>A0A2K9PWI3</accession>
<dbReference type="Proteomes" id="UP000235826">
    <property type="component" value="Chromosome"/>
</dbReference>
<dbReference type="AlphaFoldDB" id="A0A2K9PWI3"/>
<proteinExistence type="predicted"/>
<dbReference type="OrthoDB" id="9890269at2"/>
<gene>
    <name evidence="1" type="ORF">C1H87_21770</name>
</gene>
<evidence type="ECO:0000313" key="2">
    <source>
        <dbReference type="Proteomes" id="UP000235826"/>
    </source>
</evidence>
<dbReference type="RefSeq" id="WP_102757841.1">
    <property type="nucleotide sequence ID" value="NZ_CP025791.1"/>
</dbReference>